<dbReference type="EMBL" id="CM055738">
    <property type="protein sequence ID" value="KAJ8005405.1"/>
    <property type="molecule type" value="Genomic_DNA"/>
</dbReference>
<dbReference type="Proteomes" id="UP001157502">
    <property type="component" value="Chromosome 11"/>
</dbReference>
<accession>A0ACC2GPS5</accession>
<evidence type="ECO:0000313" key="2">
    <source>
        <dbReference type="Proteomes" id="UP001157502"/>
    </source>
</evidence>
<evidence type="ECO:0000313" key="1">
    <source>
        <dbReference type="EMBL" id="KAJ8005405.1"/>
    </source>
</evidence>
<gene>
    <name evidence="1" type="ORF">DPEC_G00146290</name>
</gene>
<keyword evidence="2" id="KW-1185">Reference proteome</keyword>
<name>A0ACC2GPS5_DALPE</name>
<sequence length="68" mass="7464">MTEREVLVGVVQRRETGPQKAVEEDTELVSSSPTDTEEYTSSTDSKGRRGGLLTWFSSRGNPDEASSE</sequence>
<comment type="caution">
    <text evidence="1">The sequence shown here is derived from an EMBL/GenBank/DDBJ whole genome shotgun (WGS) entry which is preliminary data.</text>
</comment>
<protein>
    <submittedName>
        <fullName evidence="1">Uncharacterized protein</fullName>
    </submittedName>
</protein>
<organism evidence="1 2">
    <name type="scientific">Dallia pectoralis</name>
    <name type="common">Alaska blackfish</name>
    <dbReference type="NCBI Taxonomy" id="75939"/>
    <lineage>
        <taxon>Eukaryota</taxon>
        <taxon>Metazoa</taxon>
        <taxon>Chordata</taxon>
        <taxon>Craniata</taxon>
        <taxon>Vertebrata</taxon>
        <taxon>Euteleostomi</taxon>
        <taxon>Actinopterygii</taxon>
        <taxon>Neopterygii</taxon>
        <taxon>Teleostei</taxon>
        <taxon>Protacanthopterygii</taxon>
        <taxon>Esociformes</taxon>
        <taxon>Umbridae</taxon>
        <taxon>Dallia</taxon>
    </lineage>
</organism>
<proteinExistence type="predicted"/>
<reference evidence="1" key="1">
    <citation type="submission" date="2021-05" db="EMBL/GenBank/DDBJ databases">
        <authorList>
            <person name="Pan Q."/>
            <person name="Jouanno E."/>
            <person name="Zahm M."/>
            <person name="Klopp C."/>
            <person name="Cabau C."/>
            <person name="Louis A."/>
            <person name="Berthelot C."/>
            <person name="Parey E."/>
            <person name="Roest Crollius H."/>
            <person name="Montfort J."/>
            <person name="Robinson-Rechavi M."/>
            <person name="Bouchez O."/>
            <person name="Lampietro C."/>
            <person name="Lopez Roques C."/>
            <person name="Donnadieu C."/>
            <person name="Postlethwait J."/>
            <person name="Bobe J."/>
            <person name="Dillon D."/>
            <person name="Chandos A."/>
            <person name="von Hippel F."/>
            <person name="Guiguen Y."/>
        </authorList>
    </citation>
    <scope>NUCLEOTIDE SEQUENCE</scope>
    <source>
        <strain evidence="1">YG-Jan2019</strain>
    </source>
</reference>